<feature type="compositionally biased region" description="Low complexity" evidence="2">
    <location>
        <begin position="623"/>
        <end position="633"/>
    </location>
</feature>
<feature type="region of interest" description="Disordered" evidence="2">
    <location>
        <begin position="392"/>
        <end position="435"/>
    </location>
</feature>
<dbReference type="AlphaFoldDB" id="A0A8K0X4U5"/>
<feature type="compositionally biased region" description="Low complexity" evidence="2">
    <location>
        <begin position="539"/>
        <end position="550"/>
    </location>
</feature>
<evidence type="ECO:0000256" key="1">
    <source>
        <dbReference type="SAM" id="Coils"/>
    </source>
</evidence>
<feature type="coiled-coil region" evidence="1">
    <location>
        <begin position="71"/>
        <end position="105"/>
    </location>
</feature>
<protein>
    <submittedName>
        <fullName evidence="3">Uncharacterized protein</fullName>
    </submittedName>
</protein>
<sequence length="670" mass="75278">MNSPSHPGSPTPGGPLNPLSPGRANTPRESSFMSSLRSELRDSSVHDKISQFNTLALGPKSVERKAADAALKRAMLGREEAEDELRRYREENKVLRVQLDKSKEREQRVSERLETVMDQYGRAKETFAHTKTAWEKEIKVARKKVFKHDATIIRLQEELKAAREGWRAASDNVDSEKARNQQREQEAFEARFQMVGLEEQLSEALERVKVLEQERDAFKTLAKEEEVARIAAEGRIPLPKFERHDDEFASPRKKQRTSMTTAMVTTSAANEEEVEELSRKIDWERRRADRAYEMIDFLHAECELRTCEASKFLKRKHILSPHRVLVAPTEINGPSDLRILGRASASVTSSRPESQDSNQEISFSRDEGRRSTIFCAREGIFRTVSMQEAEALEAAEKERDQARPTIQSPSPSPSRTQSAEEHSEPPTPNDRLREPRMYARTPSVEPPSFALLAQERMSLASLLNAPQGDAHAAMSEMNMMNIPTMPDVVERAGEEEEQEQEANEEDRTEIETKFEVEVQREEVKVQSADVEGQVEERSASPMPSPSRSISNTGSYRTSVTTTSIPIHDDEANPPSRPLSRFDRARTPSGESHASFDINNPAMTPTCTREEALAKIRERRGRARSAAQGAATPRKPLLQGAASRRDMSAPTATTTTAASAKRAASKVRKAR</sequence>
<feature type="compositionally biased region" description="Acidic residues" evidence="2">
    <location>
        <begin position="493"/>
        <end position="508"/>
    </location>
</feature>
<feature type="region of interest" description="Disordered" evidence="2">
    <location>
        <begin position="343"/>
        <end position="365"/>
    </location>
</feature>
<gene>
    <name evidence="3" type="ORF">B0T11DRAFT_309734</name>
</gene>
<comment type="caution">
    <text evidence="3">The sequence shown here is derived from an EMBL/GenBank/DDBJ whole genome shotgun (WGS) entry which is preliminary data.</text>
</comment>
<dbReference type="PANTHER" id="PTHR42041:SF1">
    <property type="entry name" value="DNA ENDONUCLEASE ACTIVATOR CTP1 C-TERMINAL DOMAIN-CONTAINING PROTEIN"/>
    <property type="match status" value="1"/>
</dbReference>
<feature type="compositionally biased region" description="Polar residues" evidence="2">
    <location>
        <begin position="27"/>
        <end position="37"/>
    </location>
</feature>
<name>A0A8K0X4U5_9PEZI</name>
<evidence type="ECO:0000313" key="3">
    <source>
        <dbReference type="EMBL" id="KAH7367168.1"/>
    </source>
</evidence>
<dbReference type="EMBL" id="JAGPXD010000002">
    <property type="protein sequence ID" value="KAH7367168.1"/>
    <property type="molecule type" value="Genomic_DNA"/>
</dbReference>
<dbReference type="PANTHER" id="PTHR42041">
    <property type="entry name" value="DNA ENDONUCLEASE ACTIVATOR CTP1 C-TERMINAL DOMAIN-CONTAINING PROTEIN"/>
    <property type="match status" value="1"/>
</dbReference>
<feature type="compositionally biased region" description="Basic and acidic residues" evidence="2">
    <location>
        <begin position="418"/>
        <end position="435"/>
    </location>
</feature>
<evidence type="ECO:0000256" key="2">
    <source>
        <dbReference type="SAM" id="MobiDB-lite"/>
    </source>
</evidence>
<feature type="compositionally biased region" description="Low complexity" evidence="2">
    <location>
        <begin position="403"/>
        <end position="417"/>
    </location>
</feature>
<accession>A0A8K0X4U5</accession>
<dbReference type="Proteomes" id="UP000813385">
    <property type="component" value="Unassembled WGS sequence"/>
</dbReference>
<dbReference type="OrthoDB" id="4495335at2759"/>
<evidence type="ECO:0000313" key="4">
    <source>
        <dbReference type="Proteomes" id="UP000813385"/>
    </source>
</evidence>
<feature type="compositionally biased region" description="Polar residues" evidence="2">
    <location>
        <begin position="588"/>
        <end position="606"/>
    </location>
</feature>
<organism evidence="3 4">
    <name type="scientific">Plectosphaerella cucumerina</name>
    <dbReference type="NCBI Taxonomy" id="40658"/>
    <lineage>
        <taxon>Eukaryota</taxon>
        <taxon>Fungi</taxon>
        <taxon>Dikarya</taxon>
        <taxon>Ascomycota</taxon>
        <taxon>Pezizomycotina</taxon>
        <taxon>Sordariomycetes</taxon>
        <taxon>Hypocreomycetidae</taxon>
        <taxon>Glomerellales</taxon>
        <taxon>Plectosphaerellaceae</taxon>
        <taxon>Plectosphaerella</taxon>
    </lineage>
</organism>
<reference evidence="3" key="1">
    <citation type="journal article" date="2021" name="Nat. Commun.">
        <title>Genetic determinants of endophytism in the Arabidopsis root mycobiome.</title>
        <authorList>
            <person name="Mesny F."/>
            <person name="Miyauchi S."/>
            <person name="Thiergart T."/>
            <person name="Pickel B."/>
            <person name="Atanasova L."/>
            <person name="Karlsson M."/>
            <person name="Huettel B."/>
            <person name="Barry K.W."/>
            <person name="Haridas S."/>
            <person name="Chen C."/>
            <person name="Bauer D."/>
            <person name="Andreopoulos W."/>
            <person name="Pangilinan J."/>
            <person name="LaButti K."/>
            <person name="Riley R."/>
            <person name="Lipzen A."/>
            <person name="Clum A."/>
            <person name="Drula E."/>
            <person name="Henrissat B."/>
            <person name="Kohler A."/>
            <person name="Grigoriev I.V."/>
            <person name="Martin F.M."/>
            <person name="Hacquard S."/>
        </authorList>
    </citation>
    <scope>NUCLEOTIDE SEQUENCE</scope>
    <source>
        <strain evidence="3">MPI-CAGE-AT-0016</strain>
    </source>
</reference>
<feature type="compositionally biased region" description="Polar residues" evidence="2">
    <location>
        <begin position="551"/>
        <end position="564"/>
    </location>
</feature>
<feature type="compositionally biased region" description="Basic and acidic residues" evidence="2">
    <location>
        <begin position="509"/>
        <end position="524"/>
    </location>
</feature>
<feature type="coiled-coil region" evidence="1">
    <location>
        <begin position="194"/>
        <end position="221"/>
    </location>
</feature>
<feature type="region of interest" description="Disordered" evidence="2">
    <location>
        <begin position="1"/>
        <end position="44"/>
    </location>
</feature>
<keyword evidence="4" id="KW-1185">Reference proteome</keyword>
<feature type="compositionally biased region" description="Low complexity" evidence="2">
    <location>
        <begin position="647"/>
        <end position="661"/>
    </location>
</feature>
<feature type="compositionally biased region" description="Polar residues" evidence="2">
    <location>
        <begin position="345"/>
        <end position="362"/>
    </location>
</feature>
<keyword evidence="1" id="KW-0175">Coiled coil</keyword>
<proteinExistence type="predicted"/>
<feature type="region of interest" description="Disordered" evidence="2">
    <location>
        <begin position="491"/>
        <end position="670"/>
    </location>
</feature>